<feature type="non-terminal residue" evidence="1">
    <location>
        <position position="1"/>
    </location>
</feature>
<accession>A0A0G0T3Y7</accession>
<dbReference type="EMBL" id="LBXN01000039">
    <property type="protein sequence ID" value="KKR32547.1"/>
    <property type="molecule type" value="Genomic_DNA"/>
</dbReference>
<organism evidence="1 2">
    <name type="scientific">Candidatus Gottesmanbacteria bacterium GW2011_GWC2_39_8</name>
    <dbReference type="NCBI Taxonomy" id="1618450"/>
    <lineage>
        <taxon>Bacteria</taxon>
        <taxon>Candidatus Gottesmaniibacteriota</taxon>
    </lineage>
</organism>
<sequence>EVAGFSKIYGLQSILAHKVANLGEKNEK</sequence>
<reference evidence="1 2" key="1">
    <citation type="journal article" date="2015" name="Nature">
        <title>rRNA introns, odd ribosomes, and small enigmatic genomes across a large radiation of phyla.</title>
        <authorList>
            <person name="Brown C.T."/>
            <person name="Hug L.A."/>
            <person name="Thomas B.C."/>
            <person name="Sharon I."/>
            <person name="Castelle C.J."/>
            <person name="Singh A."/>
            <person name="Wilkins M.J."/>
            <person name="Williams K.H."/>
            <person name="Banfield J.F."/>
        </authorList>
    </citation>
    <scope>NUCLEOTIDE SEQUENCE [LARGE SCALE GENOMIC DNA]</scope>
</reference>
<dbReference type="AlphaFoldDB" id="A0A0G0T3Y7"/>
<dbReference type="Proteomes" id="UP000034539">
    <property type="component" value="Unassembled WGS sequence"/>
</dbReference>
<proteinExistence type="predicted"/>
<evidence type="ECO:0000313" key="1">
    <source>
        <dbReference type="EMBL" id="KKR32547.1"/>
    </source>
</evidence>
<evidence type="ECO:0000313" key="2">
    <source>
        <dbReference type="Proteomes" id="UP000034539"/>
    </source>
</evidence>
<name>A0A0G0T3Y7_9BACT</name>
<gene>
    <name evidence="1" type="ORF">UT63_C0039G0001</name>
</gene>
<protein>
    <submittedName>
        <fullName evidence="1">Uncharacterized protein</fullName>
    </submittedName>
</protein>
<comment type="caution">
    <text evidence="1">The sequence shown here is derived from an EMBL/GenBank/DDBJ whole genome shotgun (WGS) entry which is preliminary data.</text>
</comment>